<dbReference type="PANTHER" id="PTHR43791:SF46">
    <property type="entry name" value="MAJOR FACILITATOR SUPERFAMILY (MFS) PROFILE DOMAIN-CONTAINING PROTEIN-RELATED"/>
    <property type="match status" value="1"/>
</dbReference>
<feature type="transmembrane region" description="Helical" evidence="6">
    <location>
        <begin position="329"/>
        <end position="346"/>
    </location>
</feature>
<name>A0AA39R381_9LECA</name>
<evidence type="ECO:0000313" key="9">
    <source>
        <dbReference type="Proteomes" id="UP001166286"/>
    </source>
</evidence>
<evidence type="ECO:0000313" key="8">
    <source>
        <dbReference type="EMBL" id="KAK0514102.1"/>
    </source>
</evidence>
<dbReference type="Gene3D" id="1.20.1250.20">
    <property type="entry name" value="MFS general substrate transporter like domains"/>
    <property type="match status" value="2"/>
</dbReference>
<feature type="transmembrane region" description="Helical" evidence="6">
    <location>
        <begin position="99"/>
        <end position="120"/>
    </location>
</feature>
<evidence type="ECO:0000259" key="7">
    <source>
        <dbReference type="PROSITE" id="PS50850"/>
    </source>
</evidence>
<dbReference type="Proteomes" id="UP001166286">
    <property type="component" value="Unassembled WGS sequence"/>
</dbReference>
<feature type="transmembrane region" description="Helical" evidence="6">
    <location>
        <begin position="416"/>
        <end position="437"/>
    </location>
</feature>
<evidence type="ECO:0000256" key="4">
    <source>
        <dbReference type="ARBA" id="ARBA00022989"/>
    </source>
</evidence>
<dbReference type="PANTHER" id="PTHR43791">
    <property type="entry name" value="PERMEASE-RELATED"/>
    <property type="match status" value="1"/>
</dbReference>
<reference evidence="8" key="1">
    <citation type="submission" date="2023-03" db="EMBL/GenBank/DDBJ databases">
        <title>Complete genome of Cladonia borealis.</title>
        <authorList>
            <person name="Park H."/>
        </authorList>
    </citation>
    <scope>NUCLEOTIDE SEQUENCE</scope>
    <source>
        <strain evidence="8">ANT050790</strain>
    </source>
</reference>
<feature type="transmembrane region" description="Helical" evidence="6">
    <location>
        <begin position="187"/>
        <end position="208"/>
    </location>
</feature>
<dbReference type="GO" id="GO:0005886">
    <property type="term" value="C:plasma membrane"/>
    <property type="evidence" value="ECO:0007669"/>
    <property type="project" value="TreeGrafter"/>
</dbReference>
<keyword evidence="5 6" id="KW-0472">Membrane</keyword>
<comment type="caution">
    <text evidence="8">The sequence shown here is derived from an EMBL/GenBank/DDBJ whole genome shotgun (WGS) entry which is preliminary data.</text>
</comment>
<dbReference type="AlphaFoldDB" id="A0AA39R381"/>
<feature type="transmembrane region" description="Helical" evidence="6">
    <location>
        <begin position="381"/>
        <end position="404"/>
    </location>
</feature>
<keyword evidence="2" id="KW-0813">Transport</keyword>
<proteinExistence type="predicted"/>
<feature type="transmembrane region" description="Helical" evidence="6">
    <location>
        <begin position="127"/>
        <end position="145"/>
    </location>
</feature>
<dbReference type="GO" id="GO:0022857">
    <property type="term" value="F:transmembrane transporter activity"/>
    <property type="evidence" value="ECO:0007669"/>
    <property type="project" value="InterPro"/>
</dbReference>
<dbReference type="EMBL" id="JAFEKC020000006">
    <property type="protein sequence ID" value="KAK0514102.1"/>
    <property type="molecule type" value="Genomic_DNA"/>
</dbReference>
<sequence>MAKRGKSDHGLIISIRSLIASHFTDQVQVSEDLSDMQDSMDIPTPSGINEKALTRKIDLRVLPTLFIIYVAAFLDRVNIGNALTLKLPNDLHLVGNQSNVALTIFFVPYILFEIPSNILLRRFKPHVWLSGCILAFGIVMLAQGFVKNYSGLLATRFFLGLAEAGIFPGSFYILSCWYKRDEALKRFAFYFSSVIVSNMFGGLLATAISKMDGDRGYHAWRWVFILEGIATILIGFMSYFALTDFPEEARWLTEEERRFVIAKTGIDEHPNEAITFRRIFEFLADGKPLAGGLMYFGAVIIPLYAFSYFGPTIVKTLDYSIVETQLHTVPPFAAALALCLIIAYWSDRLNLRSPFIAFGIIINICGLAVLMKVHHKFHVEYAGLFLAAMGTFAIGPTVICWFIMNLHGHTERSIGSAWLISFGNCGGIIATFTFLSADAPYYHTGYSICLGMVCLGAASAVVYGLLLARQNKRHSALGEKGGAKYYSL</sequence>
<keyword evidence="3 6" id="KW-0812">Transmembrane</keyword>
<dbReference type="FunFam" id="1.20.1250.20:FF:000013">
    <property type="entry name" value="MFS general substrate transporter"/>
    <property type="match status" value="1"/>
</dbReference>
<organism evidence="8 9">
    <name type="scientific">Cladonia borealis</name>
    <dbReference type="NCBI Taxonomy" id="184061"/>
    <lineage>
        <taxon>Eukaryota</taxon>
        <taxon>Fungi</taxon>
        <taxon>Dikarya</taxon>
        <taxon>Ascomycota</taxon>
        <taxon>Pezizomycotina</taxon>
        <taxon>Lecanoromycetes</taxon>
        <taxon>OSLEUM clade</taxon>
        <taxon>Lecanoromycetidae</taxon>
        <taxon>Lecanorales</taxon>
        <taxon>Lecanorineae</taxon>
        <taxon>Cladoniaceae</taxon>
        <taxon>Cladonia</taxon>
    </lineage>
</organism>
<evidence type="ECO:0000256" key="1">
    <source>
        <dbReference type="ARBA" id="ARBA00004141"/>
    </source>
</evidence>
<gene>
    <name evidence="8" type="ORF">JMJ35_003824</name>
</gene>
<evidence type="ECO:0000256" key="2">
    <source>
        <dbReference type="ARBA" id="ARBA00022448"/>
    </source>
</evidence>
<dbReference type="Pfam" id="PF07690">
    <property type="entry name" value="MFS_1"/>
    <property type="match status" value="1"/>
</dbReference>
<feature type="domain" description="Major facilitator superfamily (MFS) profile" evidence="7">
    <location>
        <begin position="61"/>
        <end position="472"/>
    </location>
</feature>
<dbReference type="PROSITE" id="PS50850">
    <property type="entry name" value="MFS"/>
    <property type="match status" value="1"/>
</dbReference>
<feature type="transmembrane region" description="Helical" evidence="6">
    <location>
        <begin position="288"/>
        <end position="309"/>
    </location>
</feature>
<keyword evidence="4 6" id="KW-1133">Transmembrane helix</keyword>
<evidence type="ECO:0000256" key="5">
    <source>
        <dbReference type="ARBA" id="ARBA00023136"/>
    </source>
</evidence>
<dbReference type="SUPFAM" id="SSF103473">
    <property type="entry name" value="MFS general substrate transporter"/>
    <property type="match status" value="1"/>
</dbReference>
<evidence type="ECO:0000256" key="3">
    <source>
        <dbReference type="ARBA" id="ARBA00022692"/>
    </source>
</evidence>
<evidence type="ECO:0000256" key="6">
    <source>
        <dbReference type="SAM" id="Phobius"/>
    </source>
</evidence>
<comment type="subcellular location">
    <subcellularLocation>
        <location evidence="1">Membrane</location>
        <topology evidence="1">Multi-pass membrane protein</topology>
    </subcellularLocation>
</comment>
<dbReference type="InterPro" id="IPR020846">
    <property type="entry name" value="MFS_dom"/>
</dbReference>
<feature type="transmembrane region" description="Helical" evidence="6">
    <location>
        <begin position="355"/>
        <end position="375"/>
    </location>
</feature>
<protein>
    <recommendedName>
        <fullName evidence="7">Major facilitator superfamily (MFS) profile domain-containing protein</fullName>
    </recommendedName>
</protein>
<feature type="transmembrane region" description="Helical" evidence="6">
    <location>
        <begin position="443"/>
        <end position="466"/>
    </location>
</feature>
<dbReference type="InterPro" id="IPR036259">
    <property type="entry name" value="MFS_trans_sf"/>
</dbReference>
<accession>A0AA39R381</accession>
<feature type="transmembrane region" description="Helical" evidence="6">
    <location>
        <begin position="157"/>
        <end position="175"/>
    </location>
</feature>
<feature type="transmembrane region" description="Helical" evidence="6">
    <location>
        <begin position="61"/>
        <end position="79"/>
    </location>
</feature>
<keyword evidence="9" id="KW-1185">Reference proteome</keyword>
<dbReference type="FunFam" id="1.20.1250.20:FF:000034">
    <property type="entry name" value="MFS general substrate transporter"/>
    <property type="match status" value="1"/>
</dbReference>
<dbReference type="InterPro" id="IPR011701">
    <property type="entry name" value="MFS"/>
</dbReference>
<feature type="transmembrane region" description="Helical" evidence="6">
    <location>
        <begin position="220"/>
        <end position="242"/>
    </location>
</feature>